<proteinExistence type="predicted"/>
<keyword evidence="1" id="KW-0479">Metal-binding</keyword>
<gene>
    <name evidence="4" type="ORF">SDC9_138024</name>
</gene>
<dbReference type="EMBL" id="VSSQ01038041">
    <property type="protein sequence ID" value="MPM90901.1"/>
    <property type="molecule type" value="Genomic_DNA"/>
</dbReference>
<comment type="caution">
    <text evidence="4">The sequence shown here is derived from an EMBL/GenBank/DDBJ whole genome shotgun (WGS) entry which is preliminary data.</text>
</comment>
<accession>A0A645DNQ1</accession>
<dbReference type="GO" id="GO:0016020">
    <property type="term" value="C:membrane"/>
    <property type="evidence" value="ECO:0007669"/>
    <property type="project" value="TreeGrafter"/>
</dbReference>
<dbReference type="AlphaFoldDB" id="A0A645DNQ1"/>
<evidence type="ECO:0000313" key="4">
    <source>
        <dbReference type="EMBL" id="MPM90901.1"/>
    </source>
</evidence>
<evidence type="ECO:0000259" key="3">
    <source>
        <dbReference type="PROSITE" id="PS51677"/>
    </source>
</evidence>
<sequence>MPLIGGPDKQGSVACVKSKGGIIRGPSGSKVLSLVFTGHSYAEGGDTILDELRKHHAKAGFFFTGVFLDNPEFTPLLKRIIREGHYLGPHSDQHLLYLPWGGSNELLVTQDQFRQDLSANIDKIVRLGVPRKRIKWFLPPYEHYNEVIANWSREMGLGLINYTPGTRSNADYTGEAEKNFVSSDTIYRSILAYEEKAGLNGFILLLHAGAGPGRKDKFAARFGELLNELSGRGYRFQRVDKLVSGCKEA</sequence>
<dbReference type="PROSITE" id="PS51677">
    <property type="entry name" value="NODB"/>
    <property type="match status" value="1"/>
</dbReference>
<dbReference type="InterPro" id="IPR050248">
    <property type="entry name" value="Polysacc_deacetylase_ArnD"/>
</dbReference>
<organism evidence="4">
    <name type="scientific">bioreactor metagenome</name>
    <dbReference type="NCBI Taxonomy" id="1076179"/>
    <lineage>
        <taxon>unclassified sequences</taxon>
        <taxon>metagenomes</taxon>
        <taxon>ecological metagenomes</taxon>
    </lineage>
</organism>
<dbReference type="GO" id="GO:0016810">
    <property type="term" value="F:hydrolase activity, acting on carbon-nitrogen (but not peptide) bonds"/>
    <property type="evidence" value="ECO:0007669"/>
    <property type="project" value="InterPro"/>
</dbReference>
<protein>
    <recommendedName>
        <fullName evidence="3">NodB homology domain-containing protein</fullName>
    </recommendedName>
</protein>
<dbReference type="InterPro" id="IPR011330">
    <property type="entry name" value="Glyco_hydro/deAcase_b/a-brl"/>
</dbReference>
<evidence type="ECO:0000256" key="1">
    <source>
        <dbReference type="ARBA" id="ARBA00022723"/>
    </source>
</evidence>
<feature type="domain" description="NodB homology" evidence="3">
    <location>
        <begin position="30"/>
        <end position="237"/>
    </location>
</feature>
<evidence type="ECO:0000256" key="2">
    <source>
        <dbReference type="ARBA" id="ARBA00022801"/>
    </source>
</evidence>
<keyword evidence="2" id="KW-0378">Hydrolase</keyword>
<dbReference type="PANTHER" id="PTHR10587:SF133">
    <property type="entry name" value="CHITIN DEACETYLASE 1-RELATED"/>
    <property type="match status" value="1"/>
</dbReference>
<dbReference type="SUPFAM" id="SSF88713">
    <property type="entry name" value="Glycoside hydrolase/deacetylase"/>
    <property type="match status" value="1"/>
</dbReference>
<dbReference type="GO" id="GO:0046872">
    <property type="term" value="F:metal ion binding"/>
    <property type="evidence" value="ECO:0007669"/>
    <property type="project" value="UniProtKB-KW"/>
</dbReference>
<dbReference type="Gene3D" id="3.20.20.370">
    <property type="entry name" value="Glycoside hydrolase/deacetylase"/>
    <property type="match status" value="1"/>
</dbReference>
<dbReference type="InterPro" id="IPR002509">
    <property type="entry name" value="NODB_dom"/>
</dbReference>
<dbReference type="CDD" id="cd10917">
    <property type="entry name" value="CE4_NodB_like_6s_7s"/>
    <property type="match status" value="1"/>
</dbReference>
<dbReference type="GO" id="GO:0005975">
    <property type="term" value="P:carbohydrate metabolic process"/>
    <property type="evidence" value="ECO:0007669"/>
    <property type="project" value="InterPro"/>
</dbReference>
<dbReference type="Pfam" id="PF01522">
    <property type="entry name" value="Polysacc_deac_1"/>
    <property type="match status" value="1"/>
</dbReference>
<reference evidence="4" key="1">
    <citation type="submission" date="2019-08" db="EMBL/GenBank/DDBJ databases">
        <authorList>
            <person name="Kucharzyk K."/>
            <person name="Murdoch R.W."/>
            <person name="Higgins S."/>
            <person name="Loffler F."/>
        </authorList>
    </citation>
    <scope>NUCLEOTIDE SEQUENCE</scope>
</reference>
<name>A0A645DNQ1_9ZZZZ</name>
<dbReference type="PANTHER" id="PTHR10587">
    <property type="entry name" value="GLYCOSYL TRANSFERASE-RELATED"/>
    <property type="match status" value="1"/>
</dbReference>